<organism evidence="8 9">
    <name type="scientific">Candidatus Nealsonbacteria bacterium CG_4_9_14_3_um_filter_37_13</name>
    <dbReference type="NCBI Taxonomy" id="1974695"/>
    <lineage>
        <taxon>Bacteria</taxon>
        <taxon>Candidatus Nealsoniibacteriota</taxon>
    </lineage>
</organism>
<evidence type="ECO:0000256" key="4">
    <source>
        <dbReference type="ARBA" id="ARBA00023229"/>
    </source>
</evidence>
<dbReference type="EMBL" id="PFVR01000088">
    <property type="protein sequence ID" value="PJA84079.1"/>
    <property type="molecule type" value="Genomic_DNA"/>
</dbReference>
<dbReference type="InterPro" id="IPR011876">
    <property type="entry name" value="IsopentenylPP_isomerase_typ1"/>
</dbReference>
<evidence type="ECO:0000313" key="9">
    <source>
        <dbReference type="Proteomes" id="UP000231034"/>
    </source>
</evidence>
<feature type="non-terminal residue" evidence="8">
    <location>
        <position position="1"/>
    </location>
</feature>
<gene>
    <name evidence="8" type="ORF">CO145_02465</name>
</gene>
<dbReference type="AlphaFoldDB" id="A0A2M7Z4I3"/>
<dbReference type="CDD" id="cd02885">
    <property type="entry name" value="NUDIX_IPP_Isomerase"/>
    <property type="match status" value="1"/>
</dbReference>
<comment type="pathway">
    <text evidence="1">Isoprenoid biosynthesis; dimethylallyl diphosphate biosynthesis; dimethylallyl diphosphate from isopentenyl diphosphate: step 1/1.</text>
</comment>
<keyword evidence="5 8" id="KW-0413">Isomerase</keyword>
<evidence type="ECO:0000259" key="7">
    <source>
        <dbReference type="PROSITE" id="PS51462"/>
    </source>
</evidence>
<evidence type="ECO:0000256" key="1">
    <source>
        <dbReference type="ARBA" id="ARBA00004826"/>
    </source>
</evidence>
<dbReference type="GO" id="GO:0050992">
    <property type="term" value="P:dimethylallyl diphosphate biosynthetic process"/>
    <property type="evidence" value="ECO:0007669"/>
    <property type="project" value="UniProtKB-UniPathway"/>
</dbReference>
<dbReference type="Pfam" id="PF00293">
    <property type="entry name" value="NUDIX"/>
    <property type="match status" value="1"/>
</dbReference>
<dbReference type="EC" id="5.3.3.2" evidence="3 6"/>
<evidence type="ECO:0000256" key="2">
    <source>
        <dbReference type="ARBA" id="ARBA00007579"/>
    </source>
</evidence>
<proteinExistence type="inferred from homology"/>
<evidence type="ECO:0000313" key="8">
    <source>
        <dbReference type="EMBL" id="PJA84079.1"/>
    </source>
</evidence>
<dbReference type="GO" id="GO:0009240">
    <property type="term" value="P:isopentenyl diphosphate biosynthetic process"/>
    <property type="evidence" value="ECO:0007669"/>
    <property type="project" value="TreeGrafter"/>
</dbReference>
<evidence type="ECO:0000256" key="6">
    <source>
        <dbReference type="NCBIfam" id="TIGR02150"/>
    </source>
</evidence>
<evidence type="ECO:0000256" key="3">
    <source>
        <dbReference type="ARBA" id="ARBA00012057"/>
    </source>
</evidence>
<dbReference type="GO" id="GO:0005737">
    <property type="term" value="C:cytoplasm"/>
    <property type="evidence" value="ECO:0007669"/>
    <property type="project" value="TreeGrafter"/>
</dbReference>
<dbReference type="GO" id="GO:0004452">
    <property type="term" value="F:isopentenyl-diphosphate delta-isomerase activity"/>
    <property type="evidence" value="ECO:0007669"/>
    <property type="project" value="UniProtKB-UniRule"/>
</dbReference>
<dbReference type="NCBIfam" id="NF002995">
    <property type="entry name" value="PRK03759.1"/>
    <property type="match status" value="1"/>
</dbReference>
<dbReference type="InterPro" id="IPR015797">
    <property type="entry name" value="NUDIX_hydrolase-like_dom_sf"/>
</dbReference>
<keyword evidence="4" id="KW-0414">Isoprene biosynthesis</keyword>
<protein>
    <recommendedName>
        <fullName evidence="3 6">Isopentenyl-diphosphate delta-isomerase</fullName>
        <ecNumber evidence="3 6">5.3.3.2</ecNumber>
    </recommendedName>
</protein>
<reference evidence="9" key="1">
    <citation type="submission" date="2017-09" db="EMBL/GenBank/DDBJ databases">
        <title>Depth-based differentiation of microbial function through sediment-hosted aquifers and enrichment of novel symbionts in the deep terrestrial subsurface.</title>
        <authorList>
            <person name="Probst A.J."/>
            <person name="Ladd B."/>
            <person name="Jarett J.K."/>
            <person name="Geller-Mcgrath D.E."/>
            <person name="Sieber C.M.K."/>
            <person name="Emerson J.B."/>
            <person name="Anantharaman K."/>
            <person name="Thomas B.C."/>
            <person name="Malmstrom R."/>
            <person name="Stieglmeier M."/>
            <person name="Klingl A."/>
            <person name="Woyke T."/>
            <person name="Ryan C.M."/>
            <person name="Banfield J.F."/>
        </authorList>
    </citation>
    <scope>NUCLEOTIDE SEQUENCE [LARGE SCALE GENOMIC DNA]</scope>
</reference>
<name>A0A2M7Z4I3_9BACT</name>
<feature type="non-terminal residue" evidence="8">
    <location>
        <position position="138"/>
    </location>
</feature>
<dbReference type="PANTHER" id="PTHR10885:SF0">
    <property type="entry name" value="ISOPENTENYL-DIPHOSPHATE DELTA-ISOMERASE"/>
    <property type="match status" value="1"/>
</dbReference>
<sequence length="138" mass="16310">MKAHLQGKLHRAFSVFLINKKGEVLIQKRAKSKYHSAGLWTNTCCSHPRPKEKVGQAAKRRLKEEMGIETDLKKVFSFIYKAKLGNLVEYEFDHVFLGRFDGKPRPNKKEVESWKWIKLADLRTDIKKNPQKYTFWFK</sequence>
<dbReference type="UniPathway" id="UPA00059">
    <property type="reaction ID" value="UER00104"/>
</dbReference>
<dbReference type="Gene3D" id="3.90.79.10">
    <property type="entry name" value="Nucleoside Triphosphate Pyrophosphohydrolase"/>
    <property type="match status" value="1"/>
</dbReference>
<accession>A0A2M7Z4I3</accession>
<dbReference type="PANTHER" id="PTHR10885">
    <property type="entry name" value="ISOPENTENYL-DIPHOSPHATE DELTA-ISOMERASE"/>
    <property type="match status" value="1"/>
</dbReference>
<comment type="similarity">
    <text evidence="2">Belongs to the IPP isomerase type 1 family.</text>
</comment>
<dbReference type="PIRSF" id="PIRSF018427">
    <property type="entry name" value="Isopntndiph_ism"/>
    <property type="match status" value="1"/>
</dbReference>
<dbReference type="SUPFAM" id="SSF55811">
    <property type="entry name" value="Nudix"/>
    <property type="match status" value="1"/>
</dbReference>
<dbReference type="PROSITE" id="PS51462">
    <property type="entry name" value="NUDIX"/>
    <property type="match status" value="1"/>
</dbReference>
<dbReference type="InterPro" id="IPR000086">
    <property type="entry name" value="NUDIX_hydrolase_dom"/>
</dbReference>
<evidence type="ECO:0000256" key="5">
    <source>
        <dbReference type="ARBA" id="ARBA00023235"/>
    </source>
</evidence>
<dbReference type="Proteomes" id="UP000231034">
    <property type="component" value="Unassembled WGS sequence"/>
</dbReference>
<comment type="caution">
    <text evidence="8">The sequence shown here is derived from an EMBL/GenBank/DDBJ whole genome shotgun (WGS) entry which is preliminary data.</text>
</comment>
<feature type="domain" description="Nudix hydrolase" evidence="7">
    <location>
        <begin position="8"/>
        <end position="138"/>
    </location>
</feature>
<dbReference type="NCBIfam" id="TIGR02150">
    <property type="entry name" value="IPP_isom_1"/>
    <property type="match status" value="1"/>
</dbReference>